<accession>A0A818VXB7</accession>
<sequence length="66" mass="7027">MFKLCFGALVIEDSNTICWIGDIGQVNDVIGEISRVLGPVGGISRASLIYTSSQSINCHSNDGLKL</sequence>
<reference evidence="2" key="1">
    <citation type="submission" date="2021-02" db="EMBL/GenBank/DDBJ databases">
        <authorList>
            <person name="Nowell W R."/>
        </authorList>
    </citation>
    <scope>NUCLEOTIDE SEQUENCE</scope>
</reference>
<dbReference type="Proteomes" id="UP000663836">
    <property type="component" value="Unassembled WGS sequence"/>
</dbReference>
<dbReference type="EMBL" id="CAJNOT010000795">
    <property type="protein sequence ID" value="CAF1082338.1"/>
    <property type="molecule type" value="Genomic_DNA"/>
</dbReference>
<protein>
    <submittedName>
        <fullName evidence="2">Uncharacterized protein</fullName>
    </submittedName>
</protein>
<organism evidence="2 3">
    <name type="scientific">Rotaria sordida</name>
    <dbReference type="NCBI Taxonomy" id="392033"/>
    <lineage>
        <taxon>Eukaryota</taxon>
        <taxon>Metazoa</taxon>
        <taxon>Spiralia</taxon>
        <taxon>Gnathifera</taxon>
        <taxon>Rotifera</taxon>
        <taxon>Eurotatoria</taxon>
        <taxon>Bdelloidea</taxon>
        <taxon>Philodinida</taxon>
        <taxon>Philodinidae</taxon>
        <taxon>Rotaria</taxon>
    </lineage>
</organism>
<proteinExistence type="predicted"/>
<dbReference type="EMBL" id="CAJOBD010000768">
    <property type="protein sequence ID" value="CAF3716869.1"/>
    <property type="molecule type" value="Genomic_DNA"/>
</dbReference>
<dbReference type="Proteomes" id="UP000663864">
    <property type="component" value="Unassembled WGS sequence"/>
</dbReference>
<evidence type="ECO:0000313" key="1">
    <source>
        <dbReference type="EMBL" id="CAF1082338.1"/>
    </source>
</evidence>
<dbReference type="AlphaFoldDB" id="A0A818VXB7"/>
<evidence type="ECO:0000313" key="2">
    <source>
        <dbReference type="EMBL" id="CAF3716869.1"/>
    </source>
</evidence>
<evidence type="ECO:0000313" key="3">
    <source>
        <dbReference type="Proteomes" id="UP000663836"/>
    </source>
</evidence>
<comment type="caution">
    <text evidence="2">The sequence shown here is derived from an EMBL/GenBank/DDBJ whole genome shotgun (WGS) entry which is preliminary data.</text>
</comment>
<gene>
    <name evidence="2" type="ORF">JBS370_LOCUS10533</name>
    <name evidence="1" type="ORF">ZHD862_LOCUS16653</name>
</gene>
<name>A0A818VXB7_9BILA</name>